<dbReference type="EMBL" id="LSEF01000015">
    <property type="protein sequence ID" value="OAF19816.1"/>
    <property type="molecule type" value="Genomic_DNA"/>
</dbReference>
<evidence type="ECO:0000313" key="1">
    <source>
        <dbReference type="EMBL" id="OAF19816.1"/>
    </source>
</evidence>
<keyword evidence="2" id="KW-1185">Reference proteome</keyword>
<gene>
    <name evidence="1" type="ORF">AXW67_35475</name>
</gene>
<protein>
    <submittedName>
        <fullName evidence="1">Uncharacterized protein</fullName>
    </submittedName>
</protein>
<reference evidence="1 2" key="1">
    <citation type="submission" date="2016-02" db="EMBL/GenBank/DDBJ databases">
        <title>Draft genome sequence of the strain BR 10247T Bradyrhizobium neotropicale isolated from nodules of Centrolobium paraense.</title>
        <authorList>
            <person name="Simoes-Araujo J.L."/>
            <person name="Barauna A.C."/>
            <person name="Silva K."/>
            <person name="Zilli J.E."/>
        </authorList>
    </citation>
    <scope>NUCLEOTIDE SEQUENCE [LARGE SCALE GENOMIC DNA]</scope>
    <source>
        <strain evidence="1 2">BR 10247</strain>
    </source>
</reference>
<name>A0A176ZJ96_9BRAD</name>
<proteinExistence type="predicted"/>
<sequence>MSVKNDLLVAEQPMIMVVWKSLKLRIYNEGAMLPEETASALQAFGFTPLNIELEEIYGSIPNDVI</sequence>
<dbReference type="AlphaFoldDB" id="A0A176ZJ96"/>
<dbReference type="Proteomes" id="UP000077173">
    <property type="component" value="Unassembled WGS sequence"/>
</dbReference>
<organism evidence="1 2">
    <name type="scientific">Bradyrhizobium neotropicale</name>
    <dbReference type="NCBI Taxonomy" id="1497615"/>
    <lineage>
        <taxon>Bacteria</taxon>
        <taxon>Pseudomonadati</taxon>
        <taxon>Pseudomonadota</taxon>
        <taxon>Alphaproteobacteria</taxon>
        <taxon>Hyphomicrobiales</taxon>
        <taxon>Nitrobacteraceae</taxon>
        <taxon>Bradyrhizobium</taxon>
    </lineage>
</organism>
<evidence type="ECO:0000313" key="2">
    <source>
        <dbReference type="Proteomes" id="UP000077173"/>
    </source>
</evidence>
<accession>A0A176ZJ96</accession>
<comment type="caution">
    <text evidence="1">The sequence shown here is derived from an EMBL/GenBank/DDBJ whole genome shotgun (WGS) entry which is preliminary data.</text>
</comment>